<evidence type="ECO:0000313" key="3">
    <source>
        <dbReference type="Proteomes" id="UP000801492"/>
    </source>
</evidence>
<sequence>MDYWLLLMLMFSTCGAQDLNLTFFQNDYDVKMDILEVPLYNKSHFKYFEAGLVWYNRTQRAINAKWEYLYDPRNNMFIEVQLYKMMSNEYRFFPVTFRANACAEYKKNSFGIKDTFTRYSNLDICDLRKGIPYTINKMIPEFSRFPPHIPVGSYKLVIRFLFHTEFQVQ</sequence>
<gene>
    <name evidence="2" type="ORF">ILUMI_14643</name>
</gene>
<organism evidence="2 3">
    <name type="scientific">Ignelater luminosus</name>
    <name type="common">Cucubano</name>
    <name type="synonym">Pyrophorus luminosus</name>
    <dbReference type="NCBI Taxonomy" id="2038154"/>
    <lineage>
        <taxon>Eukaryota</taxon>
        <taxon>Metazoa</taxon>
        <taxon>Ecdysozoa</taxon>
        <taxon>Arthropoda</taxon>
        <taxon>Hexapoda</taxon>
        <taxon>Insecta</taxon>
        <taxon>Pterygota</taxon>
        <taxon>Neoptera</taxon>
        <taxon>Endopterygota</taxon>
        <taxon>Coleoptera</taxon>
        <taxon>Polyphaga</taxon>
        <taxon>Elateriformia</taxon>
        <taxon>Elateroidea</taxon>
        <taxon>Elateridae</taxon>
        <taxon>Agrypninae</taxon>
        <taxon>Pyrophorini</taxon>
        <taxon>Ignelater</taxon>
    </lineage>
</organism>
<evidence type="ECO:0000256" key="1">
    <source>
        <dbReference type="SAM" id="SignalP"/>
    </source>
</evidence>
<feature type="non-terminal residue" evidence="2">
    <location>
        <position position="1"/>
    </location>
</feature>
<feature type="chain" id="PRO_5035481529" evidence="1">
    <location>
        <begin position="17"/>
        <end position="169"/>
    </location>
</feature>
<feature type="signal peptide" evidence="1">
    <location>
        <begin position="1"/>
        <end position="16"/>
    </location>
</feature>
<dbReference type="Proteomes" id="UP000801492">
    <property type="component" value="Unassembled WGS sequence"/>
</dbReference>
<evidence type="ECO:0000313" key="2">
    <source>
        <dbReference type="EMBL" id="KAF2891530.1"/>
    </source>
</evidence>
<reference evidence="2" key="1">
    <citation type="submission" date="2019-08" db="EMBL/GenBank/DDBJ databases">
        <title>The genome of the North American firefly Photinus pyralis.</title>
        <authorList>
            <consortium name="Photinus pyralis genome working group"/>
            <person name="Fallon T.R."/>
            <person name="Sander Lower S.E."/>
            <person name="Weng J.-K."/>
        </authorList>
    </citation>
    <scope>NUCLEOTIDE SEQUENCE</scope>
    <source>
        <strain evidence="2">TRF0915ILg1</strain>
        <tissue evidence="2">Whole body</tissue>
    </source>
</reference>
<protein>
    <submittedName>
        <fullName evidence="2">Uncharacterized protein</fullName>
    </submittedName>
</protein>
<keyword evidence="1" id="KW-0732">Signal</keyword>
<comment type="caution">
    <text evidence="2">The sequence shown here is derived from an EMBL/GenBank/DDBJ whole genome shotgun (WGS) entry which is preliminary data.</text>
</comment>
<name>A0A8K0CQ51_IGNLU</name>
<dbReference type="OrthoDB" id="8180029at2759"/>
<proteinExistence type="predicted"/>
<dbReference type="AlphaFoldDB" id="A0A8K0CQ51"/>
<accession>A0A8K0CQ51</accession>
<keyword evidence="3" id="KW-1185">Reference proteome</keyword>
<dbReference type="EMBL" id="VTPC01029558">
    <property type="protein sequence ID" value="KAF2891530.1"/>
    <property type="molecule type" value="Genomic_DNA"/>
</dbReference>